<name>A0A0M2SM28_9STAP</name>
<evidence type="ECO:0000313" key="2">
    <source>
        <dbReference type="EMBL" id="KKK34716.1"/>
    </source>
</evidence>
<evidence type="ECO:0000256" key="1">
    <source>
        <dbReference type="SAM" id="Coils"/>
    </source>
</evidence>
<keyword evidence="3" id="KW-1185">Reference proteome</keyword>
<protein>
    <submittedName>
        <fullName evidence="2">Uncharacterized protein</fullName>
    </submittedName>
</protein>
<sequence length="233" mass="27759">MLNFKKNNAEPEGIQEVKEKDLYQIFKEDVQPKLDGKRKILNRYEELQKAYNEKKKEIELMGDGSGFLNAARMNKELQRIESQILKTSEEILDEENGHLLDDESKKQIESIYNQELSDAQREVKMQYDALEGELEDIADRYEKIMEAQRKVVKARKLYEFMQKTALEDDFEKWPKGNDYVFQYKKSMDWDSGKYYGYIMKGMPATSITSLKRLFEKNLEKKKLAIHQKYYKGW</sequence>
<dbReference type="AlphaFoldDB" id="A0A0M2SM28"/>
<dbReference type="Proteomes" id="UP000034287">
    <property type="component" value="Unassembled WGS sequence"/>
</dbReference>
<organism evidence="2 3">
    <name type="scientific">Salinicoccus sediminis</name>
    <dbReference type="NCBI Taxonomy" id="1432562"/>
    <lineage>
        <taxon>Bacteria</taxon>
        <taxon>Bacillati</taxon>
        <taxon>Bacillota</taxon>
        <taxon>Bacilli</taxon>
        <taxon>Bacillales</taxon>
        <taxon>Staphylococcaceae</taxon>
        <taxon>Salinicoccus</taxon>
    </lineage>
</organism>
<comment type="caution">
    <text evidence="2">The sequence shown here is derived from an EMBL/GenBank/DDBJ whole genome shotgun (WGS) entry which is preliminary data.</text>
</comment>
<proteinExistence type="predicted"/>
<feature type="coiled-coil region" evidence="1">
    <location>
        <begin position="37"/>
        <end position="164"/>
    </location>
</feature>
<evidence type="ECO:0000313" key="3">
    <source>
        <dbReference type="Proteomes" id="UP000034287"/>
    </source>
</evidence>
<dbReference type="RefSeq" id="WP_046514718.1">
    <property type="nucleotide sequence ID" value="NZ_LAYZ01000003.1"/>
</dbReference>
<gene>
    <name evidence="2" type="ORF">WN59_06720</name>
</gene>
<dbReference type="EMBL" id="LAYZ01000003">
    <property type="protein sequence ID" value="KKK34716.1"/>
    <property type="molecule type" value="Genomic_DNA"/>
</dbReference>
<keyword evidence="1" id="KW-0175">Coiled coil</keyword>
<reference evidence="2 3" key="1">
    <citation type="submission" date="2015-04" db="EMBL/GenBank/DDBJ databases">
        <title>Taxonomic description and genome sequence of Salinicoccus sediminis sp. nov., a novel hyper halotolerant bacterium isolated from marine sediment.</title>
        <authorList>
            <person name="Mathan Kumar R."/>
            <person name="Kaur G."/>
            <person name="Kumar N."/>
            <person name="Kumar A."/>
            <person name="Singh N.K."/>
            <person name="Kaur N."/>
            <person name="Mayilraj S."/>
        </authorList>
    </citation>
    <scope>NUCLEOTIDE SEQUENCE [LARGE SCALE GENOMIC DNA]</scope>
    <source>
        <strain evidence="2 3">SV-16</strain>
    </source>
</reference>
<dbReference type="PATRIC" id="fig|1432562.3.peg.1337"/>
<accession>A0A0M2SM28</accession>